<dbReference type="HOGENOM" id="CLU_063413_0_0_10"/>
<proteinExistence type="predicted"/>
<protein>
    <recommendedName>
        <fullName evidence="3">Carboxypeptidase-like regulatory domain-containing protein</fullName>
    </recommendedName>
</protein>
<organism evidence="1 2">
    <name type="scientific">Mucilaginibacter paludis DSM 18603</name>
    <dbReference type="NCBI Taxonomy" id="714943"/>
    <lineage>
        <taxon>Bacteria</taxon>
        <taxon>Pseudomonadati</taxon>
        <taxon>Bacteroidota</taxon>
        <taxon>Sphingobacteriia</taxon>
        <taxon>Sphingobacteriales</taxon>
        <taxon>Sphingobacteriaceae</taxon>
        <taxon>Mucilaginibacter</taxon>
    </lineage>
</organism>
<accession>H1Y7H4</accession>
<dbReference type="STRING" id="714943.Mucpa_5321"/>
<evidence type="ECO:0000313" key="2">
    <source>
        <dbReference type="Proteomes" id="UP000002774"/>
    </source>
</evidence>
<reference evidence="1" key="1">
    <citation type="submission" date="2011-09" db="EMBL/GenBank/DDBJ databases">
        <title>The permanent draft genome of Mucilaginibacter paludis DSM 18603.</title>
        <authorList>
            <consortium name="US DOE Joint Genome Institute (JGI-PGF)"/>
            <person name="Lucas S."/>
            <person name="Han J."/>
            <person name="Lapidus A."/>
            <person name="Bruce D."/>
            <person name="Goodwin L."/>
            <person name="Pitluck S."/>
            <person name="Peters L."/>
            <person name="Kyrpides N."/>
            <person name="Mavromatis K."/>
            <person name="Ivanova N."/>
            <person name="Mikhailova N."/>
            <person name="Held B."/>
            <person name="Detter J.C."/>
            <person name="Tapia R."/>
            <person name="Han C."/>
            <person name="Land M."/>
            <person name="Hauser L."/>
            <person name="Markowitz V."/>
            <person name="Cheng J.-F."/>
            <person name="Hugenholtz P."/>
            <person name="Woyke T."/>
            <person name="Wu D."/>
            <person name="Tindall B."/>
            <person name="Brambilla E."/>
            <person name="Klenk H.-P."/>
            <person name="Eisen J.A."/>
        </authorList>
    </citation>
    <scope>NUCLEOTIDE SEQUENCE [LARGE SCALE GENOMIC DNA]</scope>
    <source>
        <strain evidence="1">DSM 18603</strain>
    </source>
</reference>
<dbReference type="eggNOG" id="COG1629">
    <property type="taxonomic scope" value="Bacteria"/>
</dbReference>
<evidence type="ECO:0008006" key="3">
    <source>
        <dbReference type="Google" id="ProtNLM"/>
    </source>
</evidence>
<dbReference type="OrthoDB" id="1223654at2"/>
<dbReference type="Gene3D" id="2.60.40.1120">
    <property type="entry name" value="Carboxypeptidase-like, regulatory domain"/>
    <property type="match status" value="1"/>
</dbReference>
<gene>
    <name evidence="1" type="ORF">Mucpa_5321</name>
</gene>
<keyword evidence="2" id="KW-1185">Reference proteome</keyword>
<name>H1Y7H4_9SPHI</name>
<dbReference type="Pfam" id="PF13715">
    <property type="entry name" value="CarbopepD_reg_2"/>
    <property type="match status" value="1"/>
</dbReference>
<dbReference type="AlphaFoldDB" id="H1Y7H4"/>
<dbReference type="SUPFAM" id="SSF49464">
    <property type="entry name" value="Carboxypeptidase regulatory domain-like"/>
    <property type="match status" value="1"/>
</dbReference>
<dbReference type="RefSeq" id="WP_008510576.1">
    <property type="nucleotide sequence ID" value="NZ_CM001403.1"/>
</dbReference>
<dbReference type="InterPro" id="IPR008969">
    <property type="entry name" value="CarboxyPept-like_regulatory"/>
</dbReference>
<evidence type="ECO:0000313" key="1">
    <source>
        <dbReference type="EMBL" id="EHQ29395.1"/>
    </source>
</evidence>
<dbReference type="Proteomes" id="UP000002774">
    <property type="component" value="Chromosome"/>
</dbReference>
<dbReference type="EMBL" id="CM001403">
    <property type="protein sequence ID" value="EHQ29395.1"/>
    <property type="molecule type" value="Genomic_DNA"/>
</dbReference>
<sequence>MRFLLYLLIGMIFPAAVMGQNGTIIGKVSSADIQIPLGNASVFLSNATFGTATAADGTFKLQNVKPGQYELVVTYVGYDTYYQTIMVTGTTLQLNIEMHLKNNAMEEVSIVSHKFSKENFDKFCKAFVGESPNAKLCKVINPKGIDLVYHKFEKVLEGHSDDFLIIDNKALGYRVRYLINEFKSDEVNYMISYEGKVLYEELKGSKAQLARWRKKREEVYYGSSMHFMRSLIHGDMDQQGFVIRQLVRKPNPERPPQIVIQQKLDKFYAQQNRDSVEHWQALSHLRRYNETLIRQPMKIEDILRRTEQPGIFAITFPDYLYVVYTKKRDEDHFNDVYRPLEMENFATSVITLYKPYALFDLNGVVISPHATLYEGTWSKDRVAEQLPVDYVPGP</sequence>